<dbReference type="GO" id="GO:0019290">
    <property type="term" value="P:siderophore biosynthetic process"/>
    <property type="evidence" value="ECO:0007669"/>
    <property type="project" value="TreeGrafter"/>
</dbReference>
<dbReference type="PANTHER" id="PTHR38444">
    <property type="entry name" value="ENTEROBACTIN BIOSYNTHESIS PROTEIN YBDZ"/>
    <property type="match status" value="1"/>
</dbReference>
<dbReference type="RefSeq" id="WP_069862355.1">
    <property type="nucleotide sequence ID" value="NZ_BAAAHF010000007.1"/>
</dbReference>
<dbReference type="InterPro" id="IPR037407">
    <property type="entry name" value="MLP_fam"/>
</dbReference>
<accession>A0A291SHJ1</accession>
<dbReference type="InterPro" id="IPR005153">
    <property type="entry name" value="MbtH-like_dom"/>
</dbReference>
<protein>
    <submittedName>
        <fullName evidence="1">Protein MbtH</fullName>
    </submittedName>
</protein>
<dbReference type="InterPro" id="IPR038020">
    <property type="entry name" value="MbtH-like_sf"/>
</dbReference>
<name>A0A291SHJ1_STRMQ</name>
<dbReference type="EMBL" id="LJIW01000001">
    <property type="protein sequence ID" value="PNG94798.1"/>
    <property type="molecule type" value="Genomic_DNA"/>
</dbReference>
<dbReference type="AlphaFoldDB" id="A0A291SHJ1"/>
<dbReference type="SMART" id="SM00923">
    <property type="entry name" value="MbtH"/>
    <property type="match status" value="1"/>
</dbReference>
<keyword evidence="2" id="KW-1185">Reference proteome</keyword>
<dbReference type="Gene3D" id="3.90.820.10">
    <property type="entry name" value="Structural Genomics, Unknown Function 30-nov-00 1gh9 Mol_id"/>
    <property type="match status" value="1"/>
</dbReference>
<gene>
    <name evidence="1" type="ORF">SMF913_10823</name>
</gene>
<dbReference type="Proteomes" id="UP000236520">
    <property type="component" value="Unassembled WGS sequence"/>
</dbReference>
<reference evidence="1 2" key="1">
    <citation type="submission" date="2015-09" db="EMBL/GenBank/DDBJ databases">
        <title>Genome sequence, genome mining and natural product profiling of a biocontrol bacterium Streptomyces malaysiensis F913.</title>
        <authorList>
            <person name="Xu Y."/>
            <person name="Wei J."/>
            <person name="Xie J."/>
            <person name="Li T."/>
            <person name="Zhou Z."/>
        </authorList>
    </citation>
    <scope>NUCLEOTIDE SEQUENCE [LARGE SCALE GENOMIC DNA]</scope>
    <source>
        <strain evidence="1 2">F913</strain>
    </source>
</reference>
<organism evidence="1 2">
    <name type="scientific">Streptomyces malaysiensis</name>
    <dbReference type="NCBI Taxonomy" id="92644"/>
    <lineage>
        <taxon>Bacteria</taxon>
        <taxon>Bacillati</taxon>
        <taxon>Actinomycetota</taxon>
        <taxon>Actinomycetes</taxon>
        <taxon>Kitasatosporales</taxon>
        <taxon>Streptomycetaceae</taxon>
        <taxon>Streptomyces</taxon>
        <taxon>Streptomyces violaceusniger group</taxon>
    </lineage>
</organism>
<dbReference type="GeneID" id="303178656"/>
<sequence length="73" mass="8739">MHDEQRDERSYRVVVNDEEQYSIWPGDRELPGGWREEGTRGDRETCLAHIDRVWTDMRPRSLREELARPRQGG</sequence>
<comment type="caution">
    <text evidence="1">The sequence shown here is derived from an EMBL/GenBank/DDBJ whole genome shotgun (WGS) entry which is preliminary data.</text>
</comment>
<dbReference type="SUPFAM" id="SSF160582">
    <property type="entry name" value="MbtH-like"/>
    <property type="match status" value="1"/>
</dbReference>
<evidence type="ECO:0000313" key="2">
    <source>
        <dbReference type="Proteomes" id="UP000236520"/>
    </source>
</evidence>
<dbReference type="PANTHER" id="PTHR38444:SF1">
    <property type="entry name" value="ENTEROBACTIN BIOSYNTHESIS PROTEIN YBDZ"/>
    <property type="match status" value="1"/>
</dbReference>
<dbReference type="GO" id="GO:0005829">
    <property type="term" value="C:cytosol"/>
    <property type="evidence" value="ECO:0007669"/>
    <property type="project" value="TreeGrafter"/>
</dbReference>
<dbReference type="KEGG" id="smal:SMALA_0084"/>
<evidence type="ECO:0000313" key="1">
    <source>
        <dbReference type="EMBL" id="PNG94798.1"/>
    </source>
</evidence>
<dbReference type="Pfam" id="PF03621">
    <property type="entry name" value="MbtH"/>
    <property type="match status" value="1"/>
</dbReference>
<proteinExistence type="predicted"/>